<gene>
    <name evidence="2" type="ORF">KAJ71_16050</name>
</gene>
<evidence type="ECO:0000259" key="1">
    <source>
        <dbReference type="Pfam" id="PF08845"/>
    </source>
</evidence>
<dbReference type="EMBL" id="JAGQDC010000013">
    <property type="protein sequence ID" value="MCL1030531.1"/>
    <property type="molecule type" value="Genomic_DNA"/>
</dbReference>
<keyword evidence="3" id="KW-1185">Reference proteome</keyword>
<evidence type="ECO:0000313" key="2">
    <source>
        <dbReference type="EMBL" id="MCL1030531.1"/>
    </source>
</evidence>
<comment type="caution">
    <text evidence="2">The sequence shown here is derived from an EMBL/GenBank/DDBJ whole genome shotgun (WGS) entry which is preliminary data.</text>
</comment>
<accession>A0ABT0KES7</accession>
<evidence type="ECO:0000313" key="3">
    <source>
        <dbReference type="Proteomes" id="UP001165275"/>
    </source>
</evidence>
<organism evidence="2 3">
    <name type="scientific">Serratia silvae</name>
    <dbReference type="NCBI Taxonomy" id="2824122"/>
    <lineage>
        <taxon>Bacteria</taxon>
        <taxon>Pseudomonadati</taxon>
        <taxon>Pseudomonadota</taxon>
        <taxon>Gammaproteobacteria</taxon>
        <taxon>Enterobacterales</taxon>
        <taxon>Yersiniaceae</taxon>
        <taxon>Serratia</taxon>
    </lineage>
</organism>
<dbReference type="RefSeq" id="WP_311295022.1">
    <property type="nucleotide sequence ID" value="NZ_JAGQDC010000013.1"/>
</dbReference>
<name>A0ABT0KES7_9GAMM</name>
<reference evidence="2" key="1">
    <citation type="submission" date="2021-04" db="EMBL/GenBank/DDBJ databases">
        <title>Genome sequence of Serratia sp. arafor3.</title>
        <authorList>
            <person name="Besaury L."/>
        </authorList>
    </citation>
    <scope>NUCLEOTIDE SEQUENCE</scope>
    <source>
        <strain evidence="2">Arafor3</strain>
    </source>
</reference>
<dbReference type="InterPro" id="IPR014944">
    <property type="entry name" value="Toxin_SymE-like"/>
</dbReference>
<feature type="domain" description="Toxin SymE-like" evidence="1">
    <location>
        <begin position="11"/>
        <end position="47"/>
    </location>
</feature>
<dbReference type="Proteomes" id="UP001165275">
    <property type="component" value="Unassembled WGS sequence"/>
</dbReference>
<proteinExistence type="predicted"/>
<sequence length="54" mass="6047">MIASHIGADWVRDNSELYLVGDWLTYYGLTGQPLAISMRPGKVVIQVQPDNILM</sequence>
<protein>
    <submittedName>
        <fullName evidence="2">SymE family type I addiction module toxin</fullName>
    </submittedName>
</protein>
<dbReference type="Pfam" id="PF08845">
    <property type="entry name" value="SymE_toxin"/>
    <property type="match status" value="1"/>
</dbReference>